<protein>
    <submittedName>
        <fullName evidence="3">Crotonyl-CoA carboxylase/reductase</fullName>
    </submittedName>
</protein>
<gene>
    <name evidence="3" type="ORF">SAMN05444851_1202</name>
</gene>
<evidence type="ECO:0000313" key="4">
    <source>
        <dbReference type="Proteomes" id="UP000199650"/>
    </source>
</evidence>
<dbReference type="InterPro" id="IPR036291">
    <property type="entry name" value="NAD(P)-bd_dom_sf"/>
</dbReference>
<dbReference type="Pfam" id="PF00107">
    <property type="entry name" value="ADH_zinc_N"/>
    <property type="match status" value="1"/>
</dbReference>
<dbReference type="AlphaFoldDB" id="A0A1I0NYG8"/>
<reference evidence="3 4" key="1">
    <citation type="submission" date="2016-10" db="EMBL/GenBank/DDBJ databases">
        <authorList>
            <person name="de Groot N.N."/>
        </authorList>
    </citation>
    <scope>NUCLEOTIDE SEQUENCE [LARGE SCALE GENOMIC DNA]</scope>
    <source>
        <strain evidence="3 4">DSM 29439</strain>
    </source>
</reference>
<evidence type="ECO:0000259" key="2">
    <source>
        <dbReference type="SMART" id="SM00829"/>
    </source>
</evidence>
<dbReference type="SUPFAM" id="SSF50129">
    <property type="entry name" value="GroES-like"/>
    <property type="match status" value="1"/>
</dbReference>
<keyword evidence="4" id="KW-1185">Reference proteome</keyword>
<dbReference type="InterPro" id="IPR020843">
    <property type="entry name" value="ER"/>
</dbReference>
<dbReference type="InterPro" id="IPR013154">
    <property type="entry name" value="ADH-like_N"/>
</dbReference>
<dbReference type="SUPFAM" id="SSF51735">
    <property type="entry name" value="NAD(P)-binding Rossmann-fold domains"/>
    <property type="match status" value="1"/>
</dbReference>
<dbReference type="PANTHER" id="PTHR44154">
    <property type="entry name" value="QUINONE OXIDOREDUCTASE"/>
    <property type="match status" value="1"/>
</dbReference>
<feature type="domain" description="Enoyl reductase (ER)" evidence="2">
    <location>
        <begin position="70"/>
        <end position="432"/>
    </location>
</feature>
<proteinExistence type="predicted"/>
<dbReference type="SMART" id="SM00829">
    <property type="entry name" value="PKS_ER"/>
    <property type="match status" value="1"/>
</dbReference>
<dbReference type="InterPro" id="IPR013149">
    <property type="entry name" value="ADH-like_C"/>
</dbReference>
<dbReference type="EMBL" id="FOJB01000001">
    <property type="protein sequence ID" value="SEW06909.1"/>
    <property type="molecule type" value="Genomic_DNA"/>
</dbReference>
<dbReference type="NCBIfam" id="TIGR01751">
    <property type="entry name" value="crot-CoA-red"/>
    <property type="match status" value="1"/>
</dbReference>
<accession>A0A1I0NYG8</accession>
<dbReference type="InterPro" id="IPR051603">
    <property type="entry name" value="Zinc-ADH_QOR/CCCR"/>
</dbReference>
<name>A0A1I0NYG8_9RHOB</name>
<dbReference type="Gene3D" id="3.90.180.10">
    <property type="entry name" value="Medium-chain alcohol dehydrogenases, catalytic domain"/>
    <property type="match status" value="1"/>
</dbReference>
<dbReference type="STRING" id="1173584.SAMN05444851_1202"/>
<dbReference type="Pfam" id="PF08240">
    <property type="entry name" value="ADH_N"/>
    <property type="match status" value="1"/>
</dbReference>
<dbReference type="Proteomes" id="UP000199650">
    <property type="component" value="Unassembled WGS sequence"/>
</dbReference>
<dbReference type="Gene3D" id="3.40.50.720">
    <property type="entry name" value="NAD(P)-binding Rossmann-like Domain"/>
    <property type="match status" value="1"/>
</dbReference>
<keyword evidence="1" id="KW-0521">NADP</keyword>
<dbReference type="GO" id="GO:0043880">
    <property type="term" value="F:crotonyl-CoA reductase activity"/>
    <property type="evidence" value="ECO:0007669"/>
    <property type="project" value="InterPro"/>
</dbReference>
<sequence>MLHEQPHFCIAATESDNAQQKEAPMALDTQPSIADYDAPKKDLYEIGEMPPLGYVPKQMYAWAIRRERHGEPDKSFQVEVVDTPVLDSHEVLVLVMAAGVNYNGVWAGLGVPISPFDGHGADYHIAGSDASGIVWAVGDKVKSWKVGDEVVIHCNQDDGDDEECNGGDPMFSPSQRIWGYETPDGSFAQFTNVQAQQLLPRPKHLTWEESACYTLTLATAYRMLFGHAPHELKPGQNVLVWGASGGLGSFAIQLINAAGANAVGVISDEDKREFVMSLGAKGVINRKDFNCWGQLPTVNTPEYAAWFKEVRKFGKAIWDITGKGNNVDMVFEHPGEATFPVSTFVCKKGGMVVICAGTTGFNCTFDVRYLWMHQKRIQGSHFAHLKQAASANRMMIERRIDPCMSEVFPWEDIPDAHMKMLRNQHKPGNMAVLVQAPKTGLRTFEDALEAGPK</sequence>
<evidence type="ECO:0000256" key="1">
    <source>
        <dbReference type="ARBA" id="ARBA00022857"/>
    </source>
</evidence>
<evidence type="ECO:0000313" key="3">
    <source>
        <dbReference type="EMBL" id="SEW06909.1"/>
    </source>
</evidence>
<dbReference type="CDD" id="cd08246">
    <property type="entry name" value="crotonyl_coA_red"/>
    <property type="match status" value="1"/>
</dbReference>
<dbReference type="InterPro" id="IPR010085">
    <property type="entry name" value="Crot_CoA_red"/>
</dbReference>
<organism evidence="3 4">
    <name type="scientific">Aliiroseovarius sediminilitoris</name>
    <dbReference type="NCBI Taxonomy" id="1173584"/>
    <lineage>
        <taxon>Bacteria</taxon>
        <taxon>Pseudomonadati</taxon>
        <taxon>Pseudomonadota</taxon>
        <taxon>Alphaproteobacteria</taxon>
        <taxon>Rhodobacterales</taxon>
        <taxon>Paracoccaceae</taxon>
        <taxon>Aliiroseovarius</taxon>
    </lineage>
</organism>
<dbReference type="PANTHER" id="PTHR44154:SF1">
    <property type="entry name" value="QUINONE OXIDOREDUCTASE"/>
    <property type="match status" value="1"/>
</dbReference>
<dbReference type="InterPro" id="IPR011032">
    <property type="entry name" value="GroES-like_sf"/>
</dbReference>